<dbReference type="AlphaFoldDB" id="A0A177WFN2"/>
<evidence type="ECO:0000259" key="2">
    <source>
        <dbReference type="PROSITE" id="PS51462"/>
    </source>
</evidence>
<dbReference type="InterPro" id="IPR015797">
    <property type="entry name" value="NUDIX_hydrolase-like_dom_sf"/>
</dbReference>
<dbReference type="Gene3D" id="3.90.79.10">
    <property type="entry name" value="Nucleoside Triphosphate Pyrophosphohydrolase"/>
    <property type="match status" value="1"/>
</dbReference>
<dbReference type="OrthoDB" id="77989at2759"/>
<reference evidence="3 4" key="1">
    <citation type="submission" date="2006-10" db="EMBL/GenBank/DDBJ databases">
        <title>The Genome Sequence of Batrachochytrium dendrobatidis JEL423.</title>
        <authorList>
            <consortium name="The Broad Institute Genome Sequencing Platform"/>
            <person name="Birren B."/>
            <person name="Lander E."/>
            <person name="Galagan J."/>
            <person name="Cuomo C."/>
            <person name="Devon K."/>
            <person name="Jaffe D."/>
            <person name="Butler J."/>
            <person name="Alvarez P."/>
            <person name="Gnerre S."/>
            <person name="Grabherr M."/>
            <person name="Kleber M."/>
            <person name="Mauceli E."/>
            <person name="Brockman W."/>
            <person name="Young S."/>
            <person name="LaButti K."/>
            <person name="Sykes S."/>
            <person name="DeCaprio D."/>
            <person name="Crawford M."/>
            <person name="Koehrsen M."/>
            <person name="Engels R."/>
            <person name="Montgomery P."/>
            <person name="Pearson M."/>
            <person name="Howarth C."/>
            <person name="Larson L."/>
            <person name="White J."/>
            <person name="O'Leary S."/>
            <person name="Kodira C."/>
            <person name="Zeng Q."/>
            <person name="Yandava C."/>
            <person name="Alvarado L."/>
            <person name="Longcore J."/>
            <person name="James T."/>
        </authorList>
    </citation>
    <scope>NUCLEOTIDE SEQUENCE [LARGE SCALE GENOMIC DNA]</scope>
    <source>
        <strain evidence="3 4">JEL423</strain>
    </source>
</reference>
<dbReference type="PANTHER" id="PTHR12992">
    <property type="entry name" value="NUDIX HYDROLASE"/>
    <property type="match status" value="1"/>
</dbReference>
<proteinExistence type="predicted"/>
<evidence type="ECO:0000313" key="3">
    <source>
        <dbReference type="EMBL" id="OAJ38350.1"/>
    </source>
</evidence>
<gene>
    <name evidence="3" type="ORF">BDEG_22294</name>
</gene>
<dbReference type="PROSITE" id="PS51462">
    <property type="entry name" value="NUDIX"/>
    <property type="match status" value="1"/>
</dbReference>
<dbReference type="VEuPathDB" id="FungiDB:BDEG_22294"/>
<dbReference type="eggNOG" id="KOG3069">
    <property type="taxonomic scope" value="Eukaryota"/>
</dbReference>
<dbReference type="Proteomes" id="UP000077115">
    <property type="component" value="Unassembled WGS sequence"/>
</dbReference>
<dbReference type="EMBL" id="DS022301">
    <property type="protein sequence ID" value="OAJ38350.1"/>
    <property type="molecule type" value="Genomic_DNA"/>
</dbReference>
<dbReference type="PANTHER" id="PTHR12992:SF44">
    <property type="entry name" value="NUDIX HYDROLASE DOMAIN-CONTAINING PROTEIN"/>
    <property type="match status" value="1"/>
</dbReference>
<dbReference type="SUPFAM" id="SSF55811">
    <property type="entry name" value="Nudix"/>
    <property type="match status" value="1"/>
</dbReference>
<name>A0A177WFN2_BATDL</name>
<sequence length="258" mass="28739">MAFPGGKAESGESDQQATERETLEEIGLDLQSSAFKYLGVLDDREIRSPITRTRILVLTCRVYLQTVSETPPIVLSPKEVADIYWVDIKVFLNALTQPSSLPPWRCLKVDIITPRTMNTKLLQAIQPVLRMAVGHCLYAGVIVPSAPPEVLPIWGMTLWLTSDVLALAIGCPVNGTNVLATRATGIYSMFDIHWCMWISTLGRYPRRVFVDQNVPSIGMATHHAVAVSVIFSAAWKVILISQMIRYTPRFVGWLRSSL</sequence>
<organism evidence="3 4">
    <name type="scientific">Batrachochytrium dendrobatidis (strain JEL423)</name>
    <dbReference type="NCBI Taxonomy" id="403673"/>
    <lineage>
        <taxon>Eukaryota</taxon>
        <taxon>Fungi</taxon>
        <taxon>Fungi incertae sedis</taxon>
        <taxon>Chytridiomycota</taxon>
        <taxon>Chytridiomycota incertae sedis</taxon>
        <taxon>Chytridiomycetes</taxon>
        <taxon>Rhizophydiales</taxon>
        <taxon>Rhizophydiales incertae sedis</taxon>
        <taxon>Batrachochytrium</taxon>
    </lineage>
</organism>
<dbReference type="STRING" id="403673.A0A177WFN2"/>
<dbReference type="InterPro" id="IPR000086">
    <property type="entry name" value="NUDIX_hydrolase_dom"/>
</dbReference>
<feature type="domain" description="Nudix hydrolase" evidence="2">
    <location>
        <begin position="1"/>
        <end position="108"/>
    </location>
</feature>
<dbReference type="InterPro" id="IPR045121">
    <property type="entry name" value="CoAse"/>
</dbReference>
<reference evidence="3 4" key="2">
    <citation type="submission" date="2016-05" db="EMBL/GenBank/DDBJ databases">
        <title>Lineage-specific infection strategies underlie the spectrum of fungal disease in amphibians.</title>
        <authorList>
            <person name="Cuomo C.A."/>
            <person name="Farrer R.A."/>
            <person name="James T."/>
            <person name="Longcore J."/>
            <person name="Birren B."/>
        </authorList>
    </citation>
    <scope>NUCLEOTIDE SEQUENCE [LARGE SCALE GENOMIC DNA]</scope>
    <source>
        <strain evidence="3 4">JEL423</strain>
    </source>
</reference>
<protein>
    <recommendedName>
        <fullName evidence="2">Nudix hydrolase domain-containing protein</fullName>
    </recommendedName>
</protein>
<evidence type="ECO:0000256" key="1">
    <source>
        <dbReference type="SAM" id="MobiDB-lite"/>
    </source>
</evidence>
<accession>A0A177WFN2</accession>
<feature type="region of interest" description="Disordered" evidence="1">
    <location>
        <begin position="1"/>
        <end position="21"/>
    </location>
</feature>
<dbReference type="GO" id="GO:0010945">
    <property type="term" value="F:coenzyme A diphosphatase activity"/>
    <property type="evidence" value="ECO:0007669"/>
    <property type="project" value="InterPro"/>
</dbReference>
<dbReference type="Pfam" id="PF00293">
    <property type="entry name" value="NUDIX"/>
    <property type="match status" value="1"/>
</dbReference>
<evidence type="ECO:0000313" key="4">
    <source>
        <dbReference type="Proteomes" id="UP000077115"/>
    </source>
</evidence>